<keyword evidence="1" id="KW-0175">Coiled coil</keyword>
<dbReference type="AlphaFoldDB" id="A0A914EJK6"/>
<dbReference type="Proteomes" id="UP000887540">
    <property type="component" value="Unplaced"/>
</dbReference>
<name>A0A914EJK6_9BILA</name>
<keyword evidence="2" id="KW-1185">Reference proteome</keyword>
<dbReference type="WBParaSite" id="ACRNAN_scaffold880.g12698.t1">
    <property type="protein sequence ID" value="ACRNAN_scaffold880.g12698.t1"/>
    <property type="gene ID" value="ACRNAN_scaffold880.g12698"/>
</dbReference>
<protein>
    <submittedName>
        <fullName evidence="3">Uncharacterized protein</fullName>
    </submittedName>
</protein>
<organism evidence="2 3">
    <name type="scientific">Acrobeloides nanus</name>
    <dbReference type="NCBI Taxonomy" id="290746"/>
    <lineage>
        <taxon>Eukaryota</taxon>
        <taxon>Metazoa</taxon>
        <taxon>Ecdysozoa</taxon>
        <taxon>Nematoda</taxon>
        <taxon>Chromadorea</taxon>
        <taxon>Rhabditida</taxon>
        <taxon>Tylenchina</taxon>
        <taxon>Cephalobomorpha</taxon>
        <taxon>Cephaloboidea</taxon>
        <taxon>Cephalobidae</taxon>
        <taxon>Acrobeloides</taxon>
    </lineage>
</organism>
<evidence type="ECO:0000313" key="3">
    <source>
        <dbReference type="WBParaSite" id="ACRNAN_scaffold880.g12698.t1"/>
    </source>
</evidence>
<accession>A0A914EJK6</accession>
<proteinExistence type="predicted"/>
<reference evidence="3" key="1">
    <citation type="submission" date="2022-11" db="UniProtKB">
        <authorList>
            <consortium name="WormBaseParasite"/>
        </authorList>
    </citation>
    <scope>IDENTIFICATION</scope>
</reference>
<evidence type="ECO:0000313" key="2">
    <source>
        <dbReference type="Proteomes" id="UP000887540"/>
    </source>
</evidence>
<evidence type="ECO:0000256" key="1">
    <source>
        <dbReference type="SAM" id="Coils"/>
    </source>
</evidence>
<feature type="coiled-coil region" evidence="1">
    <location>
        <begin position="144"/>
        <end position="171"/>
    </location>
</feature>
<feature type="coiled-coil region" evidence="1">
    <location>
        <begin position="203"/>
        <end position="230"/>
    </location>
</feature>
<sequence length="349" mass="40217">MDAHSSEHKEQYKKAITWLEKDLNGNCSTCRFTCKAIICLYSGLAMNKLDELGGLPTSEVLNLGERLKKSVRAQTPLREFTNQHSPKNELLKLQLEQVQSRNRDLVRSNQVLITEMNFLTPENVILLEENRHLRSEIKAIDDENFRIKMNMEKLKRDLKLTEEKNEVLDKKNVLYLRRIESLSKELDKTQIMLIESNHQIKSSARIKEDNQALRETIERQKELIARLEGERYDPPVRRTLCFSRQFSVSSTVDMRSGMSSPSPFYTSDSGCEATIFSSSRCLTPVEELSLVEILATTNERAEVFERDPSSDTEEDINGYIVASPCDMKKRARPPNSKSFLRKQPKIISL</sequence>